<evidence type="ECO:0000313" key="8">
    <source>
        <dbReference type="Proteomes" id="UP001601627"/>
    </source>
</evidence>
<evidence type="ECO:0000256" key="2">
    <source>
        <dbReference type="ARBA" id="ARBA00012737"/>
    </source>
</evidence>
<dbReference type="EC" id="6.3.5.4" evidence="2"/>
<gene>
    <name evidence="7" type="ORF">ACFVZC_36665</name>
</gene>
<keyword evidence="3" id="KW-0028">Amino-acid biosynthesis</keyword>
<dbReference type="InterPro" id="IPR051786">
    <property type="entry name" value="ASN_synthetase/amidase"/>
</dbReference>
<feature type="domain" description="Asparagine synthetase" evidence="6">
    <location>
        <begin position="248"/>
        <end position="631"/>
    </location>
</feature>
<evidence type="ECO:0000256" key="4">
    <source>
        <dbReference type="ARBA" id="ARBA00048741"/>
    </source>
</evidence>
<proteinExistence type="predicted"/>
<reference evidence="7 8" key="1">
    <citation type="submission" date="2024-09" db="EMBL/GenBank/DDBJ databases">
        <title>The Natural Products Discovery Center: Release of the First 8490 Sequenced Strains for Exploring Actinobacteria Biosynthetic Diversity.</title>
        <authorList>
            <person name="Kalkreuter E."/>
            <person name="Kautsar S.A."/>
            <person name="Yang D."/>
            <person name="Bader C.D."/>
            <person name="Teijaro C.N."/>
            <person name="Fluegel L."/>
            <person name="Davis C.M."/>
            <person name="Simpson J.R."/>
            <person name="Lauterbach L."/>
            <person name="Steele A.D."/>
            <person name="Gui C."/>
            <person name="Meng S."/>
            <person name="Li G."/>
            <person name="Viehrig K."/>
            <person name="Ye F."/>
            <person name="Su P."/>
            <person name="Kiefer A.F."/>
            <person name="Nichols A."/>
            <person name="Cepeda A.J."/>
            <person name="Yan W."/>
            <person name="Fan B."/>
            <person name="Jiang Y."/>
            <person name="Adhikari A."/>
            <person name="Zheng C.-J."/>
            <person name="Schuster L."/>
            <person name="Cowan T.M."/>
            <person name="Smanski M.J."/>
            <person name="Chevrette M.G."/>
            <person name="De Carvalho L.P.S."/>
            <person name="Shen B."/>
        </authorList>
    </citation>
    <scope>NUCLEOTIDE SEQUENCE [LARGE SCALE GENOMIC DNA]</scope>
    <source>
        <strain evidence="7 8">NPDC058328</strain>
    </source>
</reference>
<dbReference type="Proteomes" id="UP001601627">
    <property type="component" value="Unassembled WGS sequence"/>
</dbReference>
<comment type="catalytic activity">
    <reaction evidence="4">
        <text>L-aspartate + L-glutamine + ATP + H2O = L-asparagine + L-glutamate + AMP + diphosphate + H(+)</text>
        <dbReference type="Rhea" id="RHEA:12228"/>
        <dbReference type="ChEBI" id="CHEBI:15377"/>
        <dbReference type="ChEBI" id="CHEBI:15378"/>
        <dbReference type="ChEBI" id="CHEBI:29985"/>
        <dbReference type="ChEBI" id="CHEBI:29991"/>
        <dbReference type="ChEBI" id="CHEBI:30616"/>
        <dbReference type="ChEBI" id="CHEBI:33019"/>
        <dbReference type="ChEBI" id="CHEBI:58048"/>
        <dbReference type="ChEBI" id="CHEBI:58359"/>
        <dbReference type="ChEBI" id="CHEBI:456215"/>
        <dbReference type="EC" id="6.3.5.4"/>
    </reaction>
</comment>
<dbReference type="InterPro" id="IPR001962">
    <property type="entry name" value="Asn_synthase"/>
</dbReference>
<dbReference type="PANTHER" id="PTHR43284">
    <property type="entry name" value="ASPARAGINE SYNTHETASE (GLUTAMINE-HYDROLYZING)"/>
    <property type="match status" value="1"/>
</dbReference>
<dbReference type="SUPFAM" id="SSF52402">
    <property type="entry name" value="Adenine nucleotide alpha hydrolases-like"/>
    <property type="match status" value="1"/>
</dbReference>
<comment type="pathway">
    <text evidence="1">Amino-acid biosynthesis; L-asparagine biosynthesis; L-asparagine from L-aspartate (L-Gln route): step 1/1.</text>
</comment>
<dbReference type="InterPro" id="IPR014729">
    <property type="entry name" value="Rossmann-like_a/b/a_fold"/>
</dbReference>
<organism evidence="7 8">
    <name type="scientific">Streptomyces marokkonensis</name>
    <dbReference type="NCBI Taxonomy" id="324855"/>
    <lineage>
        <taxon>Bacteria</taxon>
        <taxon>Bacillati</taxon>
        <taxon>Actinomycetota</taxon>
        <taxon>Actinomycetes</taxon>
        <taxon>Kitasatosporales</taxon>
        <taxon>Streptomycetaceae</taxon>
        <taxon>Streptomyces</taxon>
    </lineage>
</organism>
<protein>
    <recommendedName>
        <fullName evidence="2">asparagine synthase (glutamine-hydrolyzing)</fullName>
        <ecNumber evidence="2">6.3.5.4</ecNumber>
    </recommendedName>
</protein>
<sequence length="652" mass="70588">MVKRVGGAAGAAHLLDRTPPTVPDQKDPPMVTRPSSTAGACWFLVFPDTDAVAALAARARSSASRVIPHASGRPWLIGRWPDHALTTVACGPARLAVLGQHAVTEKEAAHAACAGSLEAADAYASKWAGSHHLIAGLDGRTLVRGTVTGVRSIFVAQVPGTHGAHLVSDRADVLADVAGADLDQARLAVHLLSPGILHPLTTQTVWRGVDVVPGDRRVLLDRDGRLRTSRCWSPPPAELPLAEGARLVRERLADAVAARITGRELISADLGGVDSTAVVATAARAGAKTVAYTAAVHDVLGDDVAYARRTVEALDAVEHHVVPATAVPLTFDRVDALDDDLDTPSLYAVNRHRRMHIIERAAERGSPLHLSGMGGDELFSGASAHVHGLLPRHPRTAWRLARGFTSRHRWSRRTAIAQLLDRRPYGSWLTRVAHDLTLPQPPMSVPLFTWGTPPRLPPWATMSAVEAVRALIHMQAKDTEPLDPDHGGHRELATLRTLARFARHVQQMSEPLGVTFAAPYYDDLLVEAALAVRPQERVTPWRYKPLIEEAMRGVVPESVRHRTTKAHAALEEETGLRRHRSALLALWEDSRLRELGLVDEAALRDWCVRPLAADVESALLHPTVGCEAWLRARERSRGPLRPAQTDPGGITA</sequence>
<evidence type="ECO:0000313" key="7">
    <source>
        <dbReference type="EMBL" id="MFF1278845.1"/>
    </source>
</evidence>
<dbReference type="RefSeq" id="WP_388241682.1">
    <property type="nucleotide sequence ID" value="NZ_JBHVZQ010000072.1"/>
</dbReference>
<dbReference type="PANTHER" id="PTHR43284:SF1">
    <property type="entry name" value="ASPARAGINE SYNTHETASE"/>
    <property type="match status" value="1"/>
</dbReference>
<name>A0ABW6QI15_9ACTN</name>
<dbReference type="Gene3D" id="3.40.50.620">
    <property type="entry name" value="HUPs"/>
    <property type="match status" value="2"/>
</dbReference>
<dbReference type="EMBL" id="JBHVZQ010000072">
    <property type="protein sequence ID" value="MFF1278845.1"/>
    <property type="molecule type" value="Genomic_DNA"/>
</dbReference>
<keyword evidence="8" id="KW-1185">Reference proteome</keyword>
<comment type="caution">
    <text evidence="7">The sequence shown here is derived from an EMBL/GenBank/DDBJ whole genome shotgun (WGS) entry which is preliminary data.</text>
</comment>
<evidence type="ECO:0000256" key="1">
    <source>
        <dbReference type="ARBA" id="ARBA00005187"/>
    </source>
</evidence>
<accession>A0ABW6QI15</accession>
<evidence type="ECO:0000256" key="5">
    <source>
        <dbReference type="SAM" id="MobiDB-lite"/>
    </source>
</evidence>
<evidence type="ECO:0000259" key="6">
    <source>
        <dbReference type="Pfam" id="PF00733"/>
    </source>
</evidence>
<dbReference type="Pfam" id="PF00733">
    <property type="entry name" value="Asn_synthase"/>
    <property type="match status" value="1"/>
</dbReference>
<feature type="region of interest" description="Disordered" evidence="5">
    <location>
        <begin position="1"/>
        <end position="31"/>
    </location>
</feature>
<keyword evidence="3" id="KW-0061">Asparagine biosynthesis</keyword>
<evidence type="ECO:0000256" key="3">
    <source>
        <dbReference type="ARBA" id="ARBA00022888"/>
    </source>
</evidence>